<dbReference type="EMBL" id="JAGMUV010000029">
    <property type="protein sequence ID" value="KAH7116358.1"/>
    <property type="molecule type" value="Genomic_DNA"/>
</dbReference>
<feature type="domain" description="CFEM" evidence="18">
    <location>
        <begin position="4"/>
        <end position="115"/>
    </location>
</feature>
<evidence type="ECO:0000256" key="17">
    <source>
        <dbReference type="SAM" id="SignalP"/>
    </source>
</evidence>
<evidence type="ECO:0000256" key="6">
    <source>
        <dbReference type="ARBA" id="ARBA00022622"/>
    </source>
</evidence>
<dbReference type="AlphaFoldDB" id="A0A9P9ICD1"/>
<feature type="disulfide bond" evidence="14">
    <location>
        <begin position="46"/>
        <end position="53"/>
    </location>
</feature>
<evidence type="ECO:0000256" key="10">
    <source>
        <dbReference type="ARBA" id="ARBA00023136"/>
    </source>
</evidence>
<feature type="transmembrane region" description="Helical" evidence="16">
    <location>
        <begin position="260"/>
        <end position="280"/>
    </location>
</feature>
<keyword evidence="12" id="KW-0449">Lipoprotein</keyword>
<keyword evidence="7 16" id="KW-0812">Transmembrane</keyword>
<evidence type="ECO:0000259" key="18">
    <source>
        <dbReference type="PROSITE" id="PS52012"/>
    </source>
</evidence>
<keyword evidence="5" id="KW-0964">Secreted</keyword>
<feature type="chain" id="PRO_5040369300" description="CFEM domain-containing protein" evidence="17">
    <location>
        <begin position="23"/>
        <end position="447"/>
    </location>
</feature>
<feature type="compositionally biased region" description="Polar residues" evidence="15">
    <location>
        <begin position="367"/>
        <end position="386"/>
    </location>
</feature>
<evidence type="ECO:0000256" key="16">
    <source>
        <dbReference type="SAM" id="Phobius"/>
    </source>
</evidence>
<evidence type="ECO:0000256" key="15">
    <source>
        <dbReference type="SAM" id="MobiDB-lite"/>
    </source>
</evidence>
<evidence type="ECO:0000256" key="13">
    <source>
        <dbReference type="ARBA" id="ARBA00038359"/>
    </source>
</evidence>
<feature type="transmembrane region" description="Helical" evidence="16">
    <location>
        <begin position="292"/>
        <end position="312"/>
    </location>
</feature>
<evidence type="ECO:0000256" key="1">
    <source>
        <dbReference type="ARBA" id="ARBA00004141"/>
    </source>
</evidence>
<comment type="similarity">
    <text evidence="4">Belongs to the RBT5 family.</text>
</comment>
<organism evidence="19 20">
    <name type="scientific">Dactylonectria macrodidyma</name>
    <dbReference type="NCBI Taxonomy" id="307937"/>
    <lineage>
        <taxon>Eukaryota</taxon>
        <taxon>Fungi</taxon>
        <taxon>Dikarya</taxon>
        <taxon>Ascomycota</taxon>
        <taxon>Pezizomycotina</taxon>
        <taxon>Sordariomycetes</taxon>
        <taxon>Hypocreomycetidae</taxon>
        <taxon>Hypocreales</taxon>
        <taxon>Nectriaceae</taxon>
        <taxon>Dactylonectria</taxon>
    </lineage>
</organism>
<comment type="subcellular location">
    <subcellularLocation>
        <location evidence="2">Membrane</location>
        <topology evidence="2">Lipid-anchor</topology>
        <topology evidence="2">GPI-anchor</topology>
    </subcellularLocation>
    <subcellularLocation>
        <location evidence="1">Membrane</location>
        <topology evidence="1">Multi-pass membrane protein</topology>
    </subcellularLocation>
    <subcellularLocation>
        <location evidence="3">Secreted</location>
    </subcellularLocation>
</comment>
<dbReference type="PANTHER" id="PTHR33048">
    <property type="entry name" value="PTH11-LIKE INTEGRAL MEMBRANE PROTEIN (AFU_ORTHOLOGUE AFUA_5G11245)"/>
    <property type="match status" value="1"/>
</dbReference>
<feature type="transmembrane region" description="Helical" evidence="16">
    <location>
        <begin position="176"/>
        <end position="199"/>
    </location>
</feature>
<name>A0A9P9ICD1_9HYPO</name>
<sequence length="447" mass="50097">MKAFRLLFLWVCFSALPQMTFSSSVASKMPDCASKCLGTAIADSACTSTNQTCLCSNEAFKMEATSCIMKSCSAKESLVAKNLTMTDCGAPVRDRSRGCVIETITLTIISTLLIIQRFSFRIFWNTPIWFDDWLILFCYLISFATMFLVVYGIVGHGLGRDVWTLSPSDITEFGKYLYALSVVYITAITMLKLSLLFFYLRIFPTTLVRRILWGTIIFNAISGVLFCFVLSFQCLPISYYWTRWDGEHQGHCANINAISWSYSILSISIDIWMLIIPLSQLPSLNLNWKKKVGAGIMFCVGTFVTIISILRLRSIIKFSLPNQNPTWNFVGITTWSILEANVGIICACLPSLRLHLARILPNILGTSQQHSSSHTGRNETGLSSNMDRVLGTHTRSATVVGMSRQRSETEGIACQRVYASEFGDNDETHLVSMRDLDQRSSRSDISL</sequence>
<keyword evidence="9 16" id="KW-1133">Transmembrane helix</keyword>
<comment type="caution">
    <text evidence="19">The sequence shown here is derived from an EMBL/GenBank/DDBJ whole genome shotgun (WGS) entry which is preliminary data.</text>
</comment>
<evidence type="ECO:0000256" key="11">
    <source>
        <dbReference type="ARBA" id="ARBA00023157"/>
    </source>
</evidence>
<keyword evidence="8 17" id="KW-0732">Signal</keyword>
<evidence type="ECO:0000256" key="4">
    <source>
        <dbReference type="ARBA" id="ARBA00010031"/>
    </source>
</evidence>
<dbReference type="SMART" id="SM00747">
    <property type="entry name" value="CFEM"/>
    <property type="match status" value="1"/>
</dbReference>
<protein>
    <recommendedName>
        <fullName evidence="18">CFEM domain-containing protein</fullName>
    </recommendedName>
</protein>
<dbReference type="GO" id="GO:0005576">
    <property type="term" value="C:extracellular region"/>
    <property type="evidence" value="ECO:0007669"/>
    <property type="project" value="UniProtKB-SubCell"/>
</dbReference>
<evidence type="ECO:0000256" key="3">
    <source>
        <dbReference type="ARBA" id="ARBA00004613"/>
    </source>
</evidence>
<keyword evidence="20" id="KW-1185">Reference proteome</keyword>
<evidence type="ECO:0000256" key="14">
    <source>
        <dbReference type="PROSITE-ProRule" id="PRU01356"/>
    </source>
</evidence>
<evidence type="ECO:0000313" key="19">
    <source>
        <dbReference type="EMBL" id="KAH7116358.1"/>
    </source>
</evidence>
<keyword evidence="6" id="KW-0325">Glycoprotein</keyword>
<reference evidence="19" key="1">
    <citation type="journal article" date="2021" name="Nat. Commun.">
        <title>Genetic determinants of endophytism in the Arabidopsis root mycobiome.</title>
        <authorList>
            <person name="Mesny F."/>
            <person name="Miyauchi S."/>
            <person name="Thiergart T."/>
            <person name="Pickel B."/>
            <person name="Atanasova L."/>
            <person name="Karlsson M."/>
            <person name="Huettel B."/>
            <person name="Barry K.W."/>
            <person name="Haridas S."/>
            <person name="Chen C."/>
            <person name="Bauer D."/>
            <person name="Andreopoulos W."/>
            <person name="Pangilinan J."/>
            <person name="LaButti K."/>
            <person name="Riley R."/>
            <person name="Lipzen A."/>
            <person name="Clum A."/>
            <person name="Drula E."/>
            <person name="Henrissat B."/>
            <person name="Kohler A."/>
            <person name="Grigoriev I.V."/>
            <person name="Martin F.M."/>
            <person name="Hacquard S."/>
        </authorList>
    </citation>
    <scope>NUCLEOTIDE SEQUENCE</scope>
    <source>
        <strain evidence="19">MPI-CAGE-AT-0147</strain>
    </source>
</reference>
<dbReference type="OrthoDB" id="2496787at2759"/>
<feature type="transmembrane region" description="Helical" evidence="16">
    <location>
        <begin position="211"/>
        <end position="240"/>
    </location>
</feature>
<keyword evidence="10 16" id="KW-0472">Membrane</keyword>
<feature type="region of interest" description="Disordered" evidence="15">
    <location>
        <begin position="367"/>
        <end position="387"/>
    </location>
</feature>
<feature type="signal peptide" evidence="17">
    <location>
        <begin position="1"/>
        <end position="22"/>
    </location>
</feature>
<evidence type="ECO:0000256" key="2">
    <source>
        <dbReference type="ARBA" id="ARBA00004589"/>
    </source>
</evidence>
<dbReference type="Pfam" id="PF20684">
    <property type="entry name" value="Fung_rhodopsin"/>
    <property type="match status" value="1"/>
</dbReference>
<gene>
    <name evidence="19" type="ORF">EDB81DRAFT_916785</name>
</gene>
<keyword evidence="6" id="KW-0336">GPI-anchor</keyword>
<keyword evidence="11 14" id="KW-1015">Disulfide bond</keyword>
<feature type="disulfide bond" evidence="14">
    <location>
        <begin position="32"/>
        <end position="72"/>
    </location>
</feature>
<feature type="transmembrane region" description="Helical" evidence="16">
    <location>
        <begin position="332"/>
        <end position="352"/>
    </location>
</feature>
<comment type="caution">
    <text evidence="14">Lacks conserved residue(s) required for the propagation of feature annotation.</text>
</comment>
<feature type="transmembrane region" description="Helical" evidence="16">
    <location>
        <begin position="136"/>
        <end position="156"/>
    </location>
</feature>
<dbReference type="InterPro" id="IPR049326">
    <property type="entry name" value="Rhodopsin_dom_fungi"/>
</dbReference>
<evidence type="ECO:0000313" key="20">
    <source>
        <dbReference type="Proteomes" id="UP000738349"/>
    </source>
</evidence>
<dbReference type="PANTHER" id="PTHR33048:SF143">
    <property type="entry name" value="EXTRACELLULAR MEMBRANE PROTEIN CFEM DOMAIN-CONTAINING PROTEIN-RELATED"/>
    <property type="match status" value="1"/>
</dbReference>
<dbReference type="PROSITE" id="PS52012">
    <property type="entry name" value="CFEM"/>
    <property type="match status" value="1"/>
</dbReference>
<evidence type="ECO:0000256" key="9">
    <source>
        <dbReference type="ARBA" id="ARBA00022989"/>
    </source>
</evidence>
<dbReference type="InterPro" id="IPR008427">
    <property type="entry name" value="Extracellular_membr_CFEM_dom"/>
</dbReference>
<dbReference type="InterPro" id="IPR052337">
    <property type="entry name" value="SAT4-like"/>
</dbReference>
<evidence type="ECO:0000256" key="12">
    <source>
        <dbReference type="ARBA" id="ARBA00023288"/>
    </source>
</evidence>
<dbReference type="Proteomes" id="UP000738349">
    <property type="component" value="Unassembled WGS sequence"/>
</dbReference>
<dbReference type="GO" id="GO:0098552">
    <property type="term" value="C:side of membrane"/>
    <property type="evidence" value="ECO:0007669"/>
    <property type="project" value="UniProtKB-KW"/>
</dbReference>
<evidence type="ECO:0000256" key="7">
    <source>
        <dbReference type="ARBA" id="ARBA00022692"/>
    </source>
</evidence>
<feature type="disulfide bond" evidence="14">
    <location>
        <begin position="36"/>
        <end position="67"/>
    </location>
</feature>
<feature type="transmembrane region" description="Helical" evidence="16">
    <location>
        <begin position="104"/>
        <end position="124"/>
    </location>
</feature>
<feature type="disulfide bond" evidence="14">
    <location>
        <begin position="55"/>
        <end position="88"/>
    </location>
</feature>
<comment type="similarity">
    <text evidence="13">Belongs to the SAT4 family.</text>
</comment>
<proteinExistence type="inferred from homology"/>
<evidence type="ECO:0000256" key="5">
    <source>
        <dbReference type="ARBA" id="ARBA00022525"/>
    </source>
</evidence>
<accession>A0A9P9ICD1</accession>
<evidence type="ECO:0000256" key="8">
    <source>
        <dbReference type="ARBA" id="ARBA00022729"/>
    </source>
</evidence>
<dbReference type="Pfam" id="PF05730">
    <property type="entry name" value="CFEM"/>
    <property type="match status" value="1"/>
</dbReference>